<keyword evidence="4" id="KW-1185">Reference proteome</keyword>
<feature type="domain" description="Mutator-like transposase" evidence="2">
    <location>
        <begin position="230"/>
        <end position="367"/>
    </location>
</feature>
<evidence type="ECO:0000256" key="1">
    <source>
        <dbReference type="SAM" id="MobiDB-lite"/>
    </source>
</evidence>
<evidence type="ECO:0000313" key="3">
    <source>
        <dbReference type="EMBL" id="KAG8235747.1"/>
    </source>
</evidence>
<reference evidence="3" key="1">
    <citation type="submission" date="2013-04" db="EMBL/GenBank/DDBJ databases">
        <authorList>
            <person name="Qu J."/>
            <person name="Murali S.C."/>
            <person name="Bandaranaike D."/>
            <person name="Bellair M."/>
            <person name="Blankenburg K."/>
            <person name="Chao H."/>
            <person name="Dinh H."/>
            <person name="Doddapaneni H."/>
            <person name="Downs B."/>
            <person name="Dugan-Rocha S."/>
            <person name="Elkadiri S."/>
            <person name="Gnanaolivu R.D."/>
            <person name="Hernandez B."/>
            <person name="Javaid M."/>
            <person name="Jayaseelan J.C."/>
            <person name="Lee S."/>
            <person name="Li M."/>
            <person name="Ming W."/>
            <person name="Munidasa M."/>
            <person name="Muniz J."/>
            <person name="Nguyen L."/>
            <person name="Ongeri F."/>
            <person name="Osuji N."/>
            <person name="Pu L.-L."/>
            <person name="Puazo M."/>
            <person name="Qu C."/>
            <person name="Quiroz J."/>
            <person name="Raj R."/>
            <person name="Weissenberger G."/>
            <person name="Xin Y."/>
            <person name="Zou X."/>
            <person name="Han Y."/>
            <person name="Richards S."/>
            <person name="Worley K."/>
            <person name="Muzny D."/>
            <person name="Gibbs R."/>
        </authorList>
    </citation>
    <scope>NUCLEOTIDE SEQUENCE</scope>
    <source>
        <strain evidence="3">Sampled in the wild</strain>
    </source>
</reference>
<name>A0A8K0P7A0_LADFU</name>
<organism evidence="3 4">
    <name type="scientific">Ladona fulva</name>
    <name type="common">Scarce chaser dragonfly</name>
    <name type="synonym">Libellula fulva</name>
    <dbReference type="NCBI Taxonomy" id="123851"/>
    <lineage>
        <taxon>Eukaryota</taxon>
        <taxon>Metazoa</taxon>
        <taxon>Ecdysozoa</taxon>
        <taxon>Arthropoda</taxon>
        <taxon>Hexapoda</taxon>
        <taxon>Insecta</taxon>
        <taxon>Pterygota</taxon>
        <taxon>Palaeoptera</taxon>
        <taxon>Odonata</taxon>
        <taxon>Epiprocta</taxon>
        <taxon>Anisoptera</taxon>
        <taxon>Libelluloidea</taxon>
        <taxon>Libellulidae</taxon>
        <taxon>Ladona</taxon>
    </lineage>
</organism>
<gene>
    <name evidence="3" type="ORF">J437_LFUL016162</name>
</gene>
<evidence type="ECO:0000313" key="4">
    <source>
        <dbReference type="Proteomes" id="UP000792457"/>
    </source>
</evidence>
<comment type="caution">
    <text evidence="3">The sequence shown here is derived from an EMBL/GenBank/DDBJ whole genome shotgun (WGS) entry which is preliminary data.</text>
</comment>
<protein>
    <recommendedName>
        <fullName evidence="2">Mutator-like transposase domain-containing protein</fullName>
    </recommendedName>
</protein>
<feature type="region of interest" description="Disordered" evidence="1">
    <location>
        <begin position="1"/>
        <end position="38"/>
    </location>
</feature>
<dbReference type="AlphaFoldDB" id="A0A8K0P7A0"/>
<evidence type="ECO:0000259" key="2">
    <source>
        <dbReference type="Pfam" id="PF20700"/>
    </source>
</evidence>
<proteinExistence type="predicted"/>
<dbReference type="InterPro" id="IPR049012">
    <property type="entry name" value="Mutator_transp_dom"/>
</dbReference>
<accession>A0A8K0P7A0</accession>
<dbReference type="Proteomes" id="UP000792457">
    <property type="component" value="Unassembled WGS sequence"/>
</dbReference>
<dbReference type="OrthoDB" id="6435104at2759"/>
<feature type="domain" description="Mutator-like transposase" evidence="2">
    <location>
        <begin position="59"/>
        <end position="209"/>
    </location>
</feature>
<reference evidence="3" key="2">
    <citation type="submission" date="2017-10" db="EMBL/GenBank/DDBJ databases">
        <title>Ladona fulva Genome sequencing and assembly.</title>
        <authorList>
            <person name="Murali S."/>
            <person name="Richards S."/>
            <person name="Bandaranaike D."/>
            <person name="Bellair M."/>
            <person name="Blankenburg K."/>
            <person name="Chao H."/>
            <person name="Dinh H."/>
            <person name="Doddapaneni H."/>
            <person name="Dugan-Rocha S."/>
            <person name="Elkadiri S."/>
            <person name="Gnanaolivu R."/>
            <person name="Hernandez B."/>
            <person name="Skinner E."/>
            <person name="Javaid M."/>
            <person name="Lee S."/>
            <person name="Li M."/>
            <person name="Ming W."/>
            <person name="Munidasa M."/>
            <person name="Muniz J."/>
            <person name="Nguyen L."/>
            <person name="Hughes D."/>
            <person name="Osuji N."/>
            <person name="Pu L.-L."/>
            <person name="Puazo M."/>
            <person name="Qu C."/>
            <person name="Quiroz J."/>
            <person name="Raj R."/>
            <person name="Weissenberger G."/>
            <person name="Xin Y."/>
            <person name="Zou X."/>
            <person name="Han Y."/>
            <person name="Worley K."/>
            <person name="Muzny D."/>
            <person name="Gibbs R."/>
        </authorList>
    </citation>
    <scope>NUCLEOTIDE SEQUENCE</scope>
    <source>
        <strain evidence="3">Sampled in the wild</strain>
    </source>
</reference>
<dbReference type="EMBL" id="KZ308945">
    <property type="protein sequence ID" value="KAG8235747.1"/>
    <property type="molecule type" value="Genomic_DNA"/>
</dbReference>
<feature type="compositionally biased region" description="Basic and acidic residues" evidence="1">
    <location>
        <begin position="1"/>
        <end position="18"/>
    </location>
</feature>
<feature type="region of interest" description="Disordered" evidence="1">
    <location>
        <begin position="499"/>
        <end position="520"/>
    </location>
</feature>
<feature type="compositionally biased region" description="Basic and acidic residues" evidence="1">
    <location>
        <begin position="500"/>
        <end position="520"/>
    </location>
</feature>
<sequence>MSGHKGSHEQHRTGEFRKDVRRRKFPPKNPHTAEQDIASTSTAAKKFHDVPVPEEEMIGYRLLNFLKVFSAISEFVKCKKCGGRINFKAGGTRGLGFKIMVICKNCDPIYIPLYPLISSGFEINRRFFFALRLLGIGLGGAKKFCGIIDLPPPVAQKSYDAIIKNIHLACLTVSTFVFKKAVMEEREVLRKGLNKTEFTVSGDGSWKKTWISFPHRIGFFNWVAHMKKYDSKCTANHTGSAWKIEVNAIVEMFSRSEERYGITYVNYIGDGDSKTYKGVLDVKPYGDGFAINKRKCIGHVQKRMGMHLRQCVKKNKGVGGRNKLSGKMIDKLTIYYGLAIRRNRMSDASNDEEPIHGKCPPGHDSWCSWRKAEAEVNLTTYRHDYKSLPDDVLWVMKPIYTELTVEALLQRCLGGCTQNNNESLHSLIWNFSPKEIHSGVVVAEIAANIASCIFNEGNVTLLKVMQVMGVKCGNNVHSWAVLEDAGRLSRAEYTAMSSTREGRAARKGRKMEEVEGSTSKEGKFYSPGIDDVLLRSPVKSPAVQRILRRAEEALVRERIQHTIRALDVNARNLFRLHLRLASLMSPRDWERVDRATMAQEEVQWKKTTDRQTKKYKHLAETKPCQQKLNPDRVVINLTSDDIDEATTSILMKGLNFAPAPTTIPYQDFIGSDEQAIRSLSTETVEEVRGRIGMVLEKARPPKPNLSREERQAISRLRNNKDVVVLPADKGLPEEDIKRLRPQAPFPPRLYGLPKVHKVGVPLRPLSFKTIVSSISSPTYPLAKYLAGLLSPHVASYAASYFSDAMSNNFPKQPFDDAILTAFNLIRTSPSTDPPLTTNHQEIIEILLSLKINKAPGPDAFSNKILELLAHSTHFIKLITNLFNACLQNHYFPESWKLGTIASHLNEQIS</sequence>
<dbReference type="Pfam" id="PF20700">
    <property type="entry name" value="Mutator"/>
    <property type="match status" value="2"/>
</dbReference>